<dbReference type="AlphaFoldDB" id="A0A380NXV4"/>
<protein>
    <submittedName>
        <fullName evidence="2">Uncharacterized protein</fullName>
    </submittedName>
</protein>
<keyword evidence="1" id="KW-0812">Transmembrane</keyword>
<reference evidence="2 3" key="1">
    <citation type="submission" date="2018-06" db="EMBL/GenBank/DDBJ databases">
        <authorList>
            <consortium name="Pathogen Informatics"/>
            <person name="Doyle S."/>
        </authorList>
    </citation>
    <scope>NUCLEOTIDE SEQUENCE [LARGE SCALE GENOMIC DNA]</scope>
    <source>
        <strain evidence="2 3">NCTC13645</strain>
    </source>
</reference>
<evidence type="ECO:0000313" key="3">
    <source>
        <dbReference type="Proteomes" id="UP000254621"/>
    </source>
</evidence>
<evidence type="ECO:0000313" key="2">
    <source>
        <dbReference type="EMBL" id="SUP52505.1"/>
    </source>
</evidence>
<feature type="transmembrane region" description="Helical" evidence="1">
    <location>
        <begin position="30"/>
        <end position="52"/>
    </location>
</feature>
<keyword evidence="1" id="KW-1133">Transmembrane helix</keyword>
<keyword evidence="1" id="KW-0472">Membrane</keyword>
<sequence length="60" mass="6844">MDHSRADILTSFARRDSGFLPKMGWSHSDWMMIVGVSLSGFVTLMLLTRLAYNVMRHGDK</sequence>
<gene>
    <name evidence="2" type="ORF">NCTC13645_00397</name>
</gene>
<dbReference type="Proteomes" id="UP000254621">
    <property type="component" value="Unassembled WGS sequence"/>
</dbReference>
<evidence type="ECO:0000256" key="1">
    <source>
        <dbReference type="SAM" id="Phobius"/>
    </source>
</evidence>
<accession>A0A380NXV4</accession>
<name>A0A380NXV4_WEIVI</name>
<proteinExistence type="predicted"/>
<dbReference type="EMBL" id="UHIV01000001">
    <property type="protein sequence ID" value="SUP52505.1"/>
    <property type="molecule type" value="Genomic_DNA"/>
</dbReference>
<dbReference type="RefSeq" id="WP_141324991.1">
    <property type="nucleotide sequence ID" value="NZ_BJLU01000011.1"/>
</dbReference>
<organism evidence="2 3">
    <name type="scientific">Weissella viridescens</name>
    <name type="common">Lactobacillus viridescens</name>
    <dbReference type="NCBI Taxonomy" id="1629"/>
    <lineage>
        <taxon>Bacteria</taxon>
        <taxon>Bacillati</taxon>
        <taxon>Bacillota</taxon>
        <taxon>Bacilli</taxon>
        <taxon>Lactobacillales</taxon>
        <taxon>Lactobacillaceae</taxon>
        <taxon>Weissella</taxon>
    </lineage>
</organism>